<dbReference type="SUPFAM" id="SSF52540">
    <property type="entry name" value="P-loop containing nucleoside triphosphate hydrolases"/>
    <property type="match status" value="1"/>
</dbReference>
<dbReference type="Pfam" id="PF00005">
    <property type="entry name" value="ABC_tran"/>
    <property type="match status" value="1"/>
</dbReference>
<dbReference type="AlphaFoldDB" id="A0A1G9P660"/>
<dbReference type="CDD" id="cd03214">
    <property type="entry name" value="ABC_Iron-Siderophores_B12_Hemin"/>
    <property type="match status" value="1"/>
</dbReference>
<dbReference type="InterPro" id="IPR017871">
    <property type="entry name" value="ABC_transporter-like_CS"/>
</dbReference>
<accession>A0A1G9P660</accession>
<reference evidence="8" key="1">
    <citation type="submission" date="2016-10" db="EMBL/GenBank/DDBJ databases">
        <authorList>
            <person name="Varghese N."/>
            <person name="Submissions S."/>
        </authorList>
    </citation>
    <scope>NUCLEOTIDE SEQUENCE [LARGE SCALE GENOMIC DNA]</scope>
    <source>
        <strain evidence="8">EPL6</strain>
    </source>
</reference>
<evidence type="ECO:0000256" key="1">
    <source>
        <dbReference type="ARBA" id="ARBA00005417"/>
    </source>
</evidence>
<organism evidence="7 8">
    <name type="scientific">Oryzisolibacter propanilivorax</name>
    <dbReference type="NCBI Taxonomy" id="1527607"/>
    <lineage>
        <taxon>Bacteria</taxon>
        <taxon>Pseudomonadati</taxon>
        <taxon>Pseudomonadota</taxon>
        <taxon>Betaproteobacteria</taxon>
        <taxon>Burkholderiales</taxon>
        <taxon>Comamonadaceae</taxon>
        <taxon>Oryzisolibacter</taxon>
    </lineage>
</organism>
<dbReference type="PROSITE" id="PS50893">
    <property type="entry name" value="ABC_TRANSPORTER_2"/>
    <property type="match status" value="1"/>
</dbReference>
<keyword evidence="2" id="KW-0813">Transport</keyword>
<evidence type="ECO:0000313" key="7">
    <source>
        <dbReference type="EMBL" id="SDL93665.1"/>
    </source>
</evidence>
<protein>
    <submittedName>
        <fullName evidence="7">Iron complex transport system ATP-binding protein</fullName>
    </submittedName>
</protein>
<evidence type="ECO:0000256" key="2">
    <source>
        <dbReference type="ARBA" id="ARBA00022448"/>
    </source>
</evidence>
<dbReference type="PROSITE" id="PS00211">
    <property type="entry name" value="ABC_TRANSPORTER_1"/>
    <property type="match status" value="1"/>
</dbReference>
<evidence type="ECO:0000259" key="6">
    <source>
        <dbReference type="PROSITE" id="PS50893"/>
    </source>
</evidence>
<name>A0A1G9P660_9BURK</name>
<dbReference type="GO" id="GO:0016887">
    <property type="term" value="F:ATP hydrolysis activity"/>
    <property type="evidence" value="ECO:0007669"/>
    <property type="project" value="InterPro"/>
</dbReference>
<evidence type="ECO:0000256" key="5">
    <source>
        <dbReference type="ARBA" id="ARBA00022840"/>
    </source>
</evidence>
<dbReference type="STRING" id="1527607.SAMN05428957_101193"/>
<dbReference type="InterPro" id="IPR050153">
    <property type="entry name" value="Metal_Ion_Import_ABC"/>
</dbReference>
<evidence type="ECO:0000313" key="8">
    <source>
        <dbReference type="Proteomes" id="UP000198552"/>
    </source>
</evidence>
<dbReference type="SMART" id="SM00382">
    <property type="entry name" value="AAA"/>
    <property type="match status" value="1"/>
</dbReference>
<gene>
    <name evidence="7" type="ORF">SAMN05428957_101193</name>
</gene>
<feature type="domain" description="ABC transporter" evidence="6">
    <location>
        <begin position="28"/>
        <end position="268"/>
    </location>
</feature>
<keyword evidence="4" id="KW-0547">Nucleotide-binding</keyword>
<keyword evidence="8" id="KW-1185">Reference proteome</keyword>
<dbReference type="GO" id="GO:0005524">
    <property type="term" value="F:ATP binding"/>
    <property type="evidence" value="ECO:0007669"/>
    <property type="project" value="UniProtKB-KW"/>
</dbReference>
<keyword evidence="3" id="KW-0472">Membrane</keyword>
<evidence type="ECO:0000256" key="3">
    <source>
        <dbReference type="ARBA" id="ARBA00022475"/>
    </source>
</evidence>
<sequence length="287" mass="29605">MSASVLPLRAGAGLGAMAVPDAGPGGSVRTPVLHAQALDIGHGARRVAQALDFTVQPGEVLCLLGANGSGKTTLLRTLLGLLAPLAGSVRMAGQDVAAWDRAAFARHVGYVPQAHAGVFPYTVLDVVLMGRAARLAGFATPAAADRQRAVECLQALGIAHLRSRSYTAISGGERQLALIARALAQEPRLLVMDEPTASLDFGNQIRVLEHVARLRAAGMAVLMTTHQPEHALRVADRIALLGGGRLQAIGAPRATATPAALAHLYGVSEQAIRAGLGAFSPDEDTAA</sequence>
<dbReference type="PANTHER" id="PTHR42734:SF6">
    <property type="entry name" value="MOLYBDATE IMPORT ATP-BINDING PROTEIN MOLC"/>
    <property type="match status" value="1"/>
</dbReference>
<evidence type="ECO:0000256" key="4">
    <source>
        <dbReference type="ARBA" id="ARBA00022741"/>
    </source>
</evidence>
<dbReference type="InterPro" id="IPR003439">
    <property type="entry name" value="ABC_transporter-like_ATP-bd"/>
</dbReference>
<dbReference type="InterPro" id="IPR003593">
    <property type="entry name" value="AAA+_ATPase"/>
</dbReference>
<dbReference type="Gene3D" id="3.40.50.300">
    <property type="entry name" value="P-loop containing nucleotide triphosphate hydrolases"/>
    <property type="match status" value="1"/>
</dbReference>
<proteinExistence type="inferred from homology"/>
<dbReference type="Proteomes" id="UP000198552">
    <property type="component" value="Unassembled WGS sequence"/>
</dbReference>
<keyword evidence="5 7" id="KW-0067">ATP-binding</keyword>
<dbReference type="FunFam" id="3.40.50.300:FF:000134">
    <property type="entry name" value="Iron-enterobactin ABC transporter ATP-binding protein"/>
    <property type="match status" value="1"/>
</dbReference>
<dbReference type="PANTHER" id="PTHR42734">
    <property type="entry name" value="METAL TRANSPORT SYSTEM ATP-BINDING PROTEIN TM_0124-RELATED"/>
    <property type="match status" value="1"/>
</dbReference>
<comment type="similarity">
    <text evidence="1">Belongs to the ABC transporter superfamily.</text>
</comment>
<dbReference type="InterPro" id="IPR027417">
    <property type="entry name" value="P-loop_NTPase"/>
</dbReference>
<keyword evidence="3" id="KW-1003">Cell membrane</keyword>
<dbReference type="EMBL" id="FNHP01000001">
    <property type="protein sequence ID" value="SDL93665.1"/>
    <property type="molecule type" value="Genomic_DNA"/>
</dbReference>